<dbReference type="GO" id="GO:0005737">
    <property type="term" value="C:cytoplasm"/>
    <property type="evidence" value="ECO:0007669"/>
    <property type="project" value="UniProtKB-SubCell"/>
</dbReference>
<dbReference type="NCBIfam" id="NF000582">
    <property type="entry name" value="PRK00006.1"/>
    <property type="match status" value="1"/>
</dbReference>
<organism evidence="11 12">
    <name type="scientific">Aureibacillus halotolerans</name>
    <dbReference type="NCBI Taxonomy" id="1508390"/>
    <lineage>
        <taxon>Bacteria</taxon>
        <taxon>Bacillati</taxon>
        <taxon>Bacillota</taxon>
        <taxon>Bacilli</taxon>
        <taxon>Bacillales</taxon>
        <taxon>Bacillaceae</taxon>
        <taxon>Aureibacillus</taxon>
    </lineage>
</organism>
<dbReference type="InterPro" id="IPR013114">
    <property type="entry name" value="FabA_FabZ"/>
</dbReference>
<protein>
    <recommendedName>
        <fullName evidence="10">3-hydroxyacyl-[acyl-carrier-protein] dehydratase FabZ</fullName>
        <ecNumber evidence="10">4.2.1.59</ecNumber>
    </recommendedName>
    <alternativeName>
        <fullName evidence="10">(3R)-hydroxymyristoyl-[acyl-carrier-protein] dehydratase</fullName>
        <shortName evidence="10">(3R)-hydroxymyristoyl-ACP dehydrase</shortName>
    </alternativeName>
    <alternativeName>
        <fullName evidence="10">Beta-hydroxyacyl-ACP dehydratase</fullName>
    </alternativeName>
</protein>
<dbReference type="SUPFAM" id="SSF54637">
    <property type="entry name" value="Thioesterase/thiol ester dehydrase-isomerase"/>
    <property type="match status" value="1"/>
</dbReference>
<dbReference type="CDD" id="cd01288">
    <property type="entry name" value="FabZ"/>
    <property type="match status" value="1"/>
</dbReference>
<dbReference type="InterPro" id="IPR010084">
    <property type="entry name" value="FabZ"/>
</dbReference>
<keyword evidence="8 10" id="KW-0456">Lyase</keyword>
<comment type="function">
    <text evidence="9 10">Involved in unsaturated fatty acids biosynthesis. Catalyzes the dehydration of short chain beta-hydroxyacyl-ACPs and long chain saturated and unsaturated beta-hydroxyacyl-ACPs.</text>
</comment>
<proteinExistence type="inferred from homology"/>
<dbReference type="GO" id="GO:0009245">
    <property type="term" value="P:lipid A biosynthetic process"/>
    <property type="evidence" value="ECO:0007669"/>
    <property type="project" value="UniProtKB-UniRule"/>
</dbReference>
<dbReference type="GO" id="GO:0016020">
    <property type="term" value="C:membrane"/>
    <property type="evidence" value="ECO:0007669"/>
    <property type="project" value="GOC"/>
</dbReference>
<reference evidence="11 12" key="1">
    <citation type="submission" date="2019-03" db="EMBL/GenBank/DDBJ databases">
        <title>Genomic Encyclopedia of Type Strains, Phase IV (KMG-IV): sequencing the most valuable type-strain genomes for metagenomic binning, comparative biology and taxonomic classification.</title>
        <authorList>
            <person name="Goeker M."/>
        </authorList>
    </citation>
    <scope>NUCLEOTIDE SEQUENCE [LARGE SCALE GENOMIC DNA]</scope>
    <source>
        <strain evidence="11 12">DSM 28697</strain>
    </source>
</reference>
<evidence type="ECO:0000256" key="3">
    <source>
        <dbReference type="ARBA" id="ARBA00009174"/>
    </source>
</evidence>
<evidence type="ECO:0000256" key="5">
    <source>
        <dbReference type="ARBA" id="ARBA00022516"/>
    </source>
</evidence>
<evidence type="ECO:0000256" key="9">
    <source>
        <dbReference type="ARBA" id="ARBA00025049"/>
    </source>
</evidence>
<dbReference type="NCBIfam" id="TIGR01750">
    <property type="entry name" value="fabZ"/>
    <property type="match status" value="1"/>
</dbReference>
<dbReference type="EMBL" id="SNYJ01000009">
    <property type="protein sequence ID" value="TDQ38700.1"/>
    <property type="molecule type" value="Genomic_DNA"/>
</dbReference>
<gene>
    <name evidence="10" type="primary">fabZ</name>
    <name evidence="11" type="ORF">EV213_10969</name>
</gene>
<dbReference type="AlphaFoldDB" id="A0A4R6TXS8"/>
<dbReference type="RefSeq" id="WP_133580754.1">
    <property type="nucleotide sequence ID" value="NZ_SNYJ01000009.1"/>
</dbReference>
<evidence type="ECO:0000256" key="6">
    <source>
        <dbReference type="ARBA" id="ARBA00022556"/>
    </source>
</evidence>
<dbReference type="Proteomes" id="UP000295632">
    <property type="component" value="Unassembled WGS sequence"/>
</dbReference>
<dbReference type="InterPro" id="IPR029069">
    <property type="entry name" value="HotDog_dom_sf"/>
</dbReference>
<evidence type="ECO:0000256" key="8">
    <source>
        <dbReference type="ARBA" id="ARBA00023239"/>
    </source>
</evidence>
<comment type="caution">
    <text evidence="11">The sequence shown here is derived from an EMBL/GenBank/DDBJ whole genome shotgun (WGS) entry which is preliminary data.</text>
</comment>
<dbReference type="FunFam" id="3.10.129.10:FF:000001">
    <property type="entry name" value="3-hydroxyacyl-[acyl-carrier-protein] dehydratase FabZ"/>
    <property type="match status" value="1"/>
</dbReference>
<dbReference type="EC" id="4.2.1.59" evidence="10"/>
<keyword evidence="5 10" id="KW-0444">Lipid biosynthesis</keyword>
<evidence type="ECO:0000256" key="2">
    <source>
        <dbReference type="ARBA" id="ARBA00004496"/>
    </source>
</evidence>
<dbReference type="OrthoDB" id="9772788at2"/>
<evidence type="ECO:0000256" key="1">
    <source>
        <dbReference type="ARBA" id="ARBA00001055"/>
    </source>
</evidence>
<dbReference type="HAMAP" id="MF_00406">
    <property type="entry name" value="FabZ"/>
    <property type="match status" value="1"/>
</dbReference>
<comment type="subcellular location">
    <subcellularLocation>
        <location evidence="2 10">Cytoplasm</location>
    </subcellularLocation>
</comment>
<dbReference type="PANTHER" id="PTHR30272:SF1">
    <property type="entry name" value="3-HYDROXYACYL-[ACYL-CARRIER-PROTEIN] DEHYDRATASE"/>
    <property type="match status" value="1"/>
</dbReference>
<comment type="similarity">
    <text evidence="3 10">Belongs to the thioester dehydratase family. FabZ subfamily.</text>
</comment>
<keyword evidence="6 10" id="KW-0441">Lipid A biosynthesis</keyword>
<dbReference type="Pfam" id="PF07977">
    <property type="entry name" value="FabA"/>
    <property type="match status" value="1"/>
</dbReference>
<dbReference type="PANTHER" id="PTHR30272">
    <property type="entry name" value="3-HYDROXYACYL-[ACYL-CARRIER-PROTEIN] DEHYDRATASE"/>
    <property type="match status" value="1"/>
</dbReference>
<dbReference type="GO" id="GO:0006633">
    <property type="term" value="P:fatty acid biosynthetic process"/>
    <property type="evidence" value="ECO:0007669"/>
    <property type="project" value="UniProtKB-UniRule"/>
</dbReference>
<evidence type="ECO:0000313" key="12">
    <source>
        <dbReference type="Proteomes" id="UP000295632"/>
    </source>
</evidence>
<accession>A0A4R6TXS8</accession>
<name>A0A4R6TXS8_9BACI</name>
<evidence type="ECO:0000256" key="10">
    <source>
        <dbReference type="HAMAP-Rule" id="MF_00406"/>
    </source>
</evidence>
<feature type="active site" evidence="10">
    <location>
        <position position="47"/>
    </location>
</feature>
<evidence type="ECO:0000256" key="4">
    <source>
        <dbReference type="ARBA" id="ARBA00022490"/>
    </source>
</evidence>
<dbReference type="Gene3D" id="3.10.129.10">
    <property type="entry name" value="Hotdog Thioesterase"/>
    <property type="match status" value="1"/>
</dbReference>
<sequence>MEFKEIQQILPHRYPFLLVDRVLELDEGKRCKAIKNVSGNEPFFEGHFPGYPVMPGVLIVEAMAQVGGIALLHKEELRGKLAFLAGIDACRFKRQVVPGDVLELDVELTRVRGKIGKGKGRATVNGKLAAEAEITFAIGDA</sequence>
<comment type="catalytic activity">
    <reaction evidence="1 10">
        <text>a (3R)-hydroxyacyl-[ACP] = a (2E)-enoyl-[ACP] + H2O</text>
        <dbReference type="Rhea" id="RHEA:13097"/>
        <dbReference type="Rhea" id="RHEA-COMP:9925"/>
        <dbReference type="Rhea" id="RHEA-COMP:9945"/>
        <dbReference type="ChEBI" id="CHEBI:15377"/>
        <dbReference type="ChEBI" id="CHEBI:78784"/>
        <dbReference type="ChEBI" id="CHEBI:78827"/>
        <dbReference type="EC" id="4.2.1.59"/>
    </reaction>
</comment>
<keyword evidence="7 10" id="KW-0443">Lipid metabolism</keyword>
<evidence type="ECO:0000313" key="11">
    <source>
        <dbReference type="EMBL" id="TDQ38700.1"/>
    </source>
</evidence>
<keyword evidence="4 10" id="KW-0963">Cytoplasm</keyword>
<dbReference type="GO" id="GO:0019171">
    <property type="term" value="F:(3R)-hydroxyacyl-[acyl-carrier-protein] dehydratase activity"/>
    <property type="evidence" value="ECO:0007669"/>
    <property type="project" value="UniProtKB-EC"/>
</dbReference>
<evidence type="ECO:0000256" key="7">
    <source>
        <dbReference type="ARBA" id="ARBA00023098"/>
    </source>
</evidence>
<keyword evidence="12" id="KW-1185">Reference proteome</keyword>